<dbReference type="GO" id="GO:0006508">
    <property type="term" value="P:proteolysis"/>
    <property type="evidence" value="ECO:0007669"/>
    <property type="project" value="UniProtKB-KW"/>
</dbReference>
<evidence type="ECO:0000256" key="1">
    <source>
        <dbReference type="ARBA" id="ARBA00006139"/>
    </source>
</evidence>
<dbReference type="GO" id="GO:0005886">
    <property type="term" value="C:plasma membrane"/>
    <property type="evidence" value="ECO:0007669"/>
    <property type="project" value="UniProtKB-SubCell"/>
</dbReference>
<comment type="similarity">
    <text evidence="1 9 10">Belongs to the peptidase A8 family.</text>
</comment>
<dbReference type="PRINTS" id="PR00781">
    <property type="entry name" value="LIPOSIGPTASE"/>
</dbReference>
<feature type="region of interest" description="Disordered" evidence="11">
    <location>
        <begin position="158"/>
        <end position="180"/>
    </location>
</feature>
<proteinExistence type="inferred from homology"/>
<evidence type="ECO:0000256" key="9">
    <source>
        <dbReference type="HAMAP-Rule" id="MF_00161"/>
    </source>
</evidence>
<accession>A0A0F0KVV8</accession>
<dbReference type="RefSeq" id="WP_045262819.1">
    <property type="nucleotide sequence ID" value="NZ_JYIV01000018.1"/>
</dbReference>
<comment type="subcellular location">
    <subcellularLocation>
        <location evidence="9">Cell membrane</location>
        <topology evidence="9">Multi-pass membrane protein</topology>
    </subcellularLocation>
</comment>
<keyword evidence="4 9" id="KW-0812">Transmembrane</keyword>
<comment type="function">
    <text evidence="9">This protein specifically catalyzes the removal of signal peptides from prolipoproteins.</text>
</comment>
<organism evidence="12 13">
    <name type="scientific">Microbacterium oxydans</name>
    <dbReference type="NCBI Taxonomy" id="82380"/>
    <lineage>
        <taxon>Bacteria</taxon>
        <taxon>Bacillati</taxon>
        <taxon>Actinomycetota</taxon>
        <taxon>Actinomycetes</taxon>
        <taxon>Micrococcales</taxon>
        <taxon>Microbacteriaceae</taxon>
        <taxon>Microbacterium</taxon>
    </lineage>
</organism>
<evidence type="ECO:0000256" key="7">
    <source>
        <dbReference type="ARBA" id="ARBA00022989"/>
    </source>
</evidence>
<comment type="caution">
    <text evidence="12">The sequence shown here is derived from an EMBL/GenBank/DDBJ whole genome shotgun (WGS) entry which is preliminary data.</text>
</comment>
<dbReference type="GO" id="GO:0004190">
    <property type="term" value="F:aspartic-type endopeptidase activity"/>
    <property type="evidence" value="ECO:0007669"/>
    <property type="project" value="UniProtKB-UniRule"/>
</dbReference>
<protein>
    <recommendedName>
        <fullName evidence="9">Lipoprotein signal peptidase</fullName>
        <ecNumber evidence="9">3.4.23.36</ecNumber>
    </recommendedName>
    <alternativeName>
        <fullName evidence="9">Prolipoprotein signal peptidase</fullName>
    </alternativeName>
    <alternativeName>
        <fullName evidence="9">Signal peptidase II</fullName>
        <shortName evidence="9">SPase II</shortName>
    </alternativeName>
</protein>
<feature type="active site" evidence="9">
    <location>
        <position position="123"/>
    </location>
</feature>
<dbReference type="Proteomes" id="UP000033725">
    <property type="component" value="Unassembled WGS sequence"/>
</dbReference>
<dbReference type="UniPathway" id="UPA00665"/>
<evidence type="ECO:0000313" key="13">
    <source>
        <dbReference type="Proteomes" id="UP000033725"/>
    </source>
</evidence>
<keyword evidence="12" id="KW-0449">Lipoprotein</keyword>
<dbReference type="Pfam" id="PF01252">
    <property type="entry name" value="Peptidase_A8"/>
    <property type="match status" value="1"/>
</dbReference>
<evidence type="ECO:0000256" key="2">
    <source>
        <dbReference type="ARBA" id="ARBA00022475"/>
    </source>
</evidence>
<comment type="catalytic activity">
    <reaction evidence="9">
        <text>Release of signal peptides from bacterial membrane prolipoproteins. Hydrolyzes -Xaa-Yaa-Zaa-|-(S,diacylglyceryl)Cys-, in which Xaa is hydrophobic (preferably Leu), and Yaa (Ala or Ser) and Zaa (Gly or Ala) have small, neutral side chains.</text>
        <dbReference type="EC" id="3.4.23.36"/>
    </reaction>
</comment>
<dbReference type="EMBL" id="JYIV01000018">
    <property type="protein sequence ID" value="KJL25018.1"/>
    <property type="molecule type" value="Genomic_DNA"/>
</dbReference>
<keyword evidence="8 9" id="KW-0472">Membrane</keyword>
<dbReference type="EC" id="3.4.23.36" evidence="9"/>
<keyword evidence="5 9" id="KW-0064">Aspartyl protease</keyword>
<evidence type="ECO:0000313" key="12">
    <source>
        <dbReference type="EMBL" id="KJL25018.1"/>
    </source>
</evidence>
<evidence type="ECO:0000256" key="10">
    <source>
        <dbReference type="RuleBase" id="RU004181"/>
    </source>
</evidence>
<evidence type="ECO:0000256" key="11">
    <source>
        <dbReference type="SAM" id="MobiDB-lite"/>
    </source>
</evidence>
<feature type="transmembrane region" description="Helical" evidence="9">
    <location>
        <begin position="90"/>
        <end position="111"/>
    </location>
</feature>
<dbReference type="PANTHER" id="PTHR33695:SF1">
    <property type="entry name" value="LIPOPROTEIN SIGNAL PEPTIDASE"/>
    <property type="match status" value="1"/>
</dbReference>
<dbReference type="AlphaFoldDB" id="A0A0F0KVV8"/>
<evidence type="ECO:0000256" key="4">
    <source>
        <dbReference type="ARBA" id="ARBA00022692"/>
    </source>
</evidence>
<dbReference type="PROSITE" id="PS00855">
    <property type="entry name" value="SPASE_II"/>
    <property type="match status" value="1"/>
</dbReference>
<keyword evidence="2 9" id="KW-1003">Cell membrane</keyword>
<evidence type="ECO:0000256" key="6">
    <source>
        <dbReference type="ARBA" id="ARBA00022801"/>
    </source>
</evidence>
<evidence type="ECO:0000256" key="3">
    <source>
        <dbReference type="ARBA" id="ARBA00022670"/>
    </source>
</evidence>
<dbReference type="PANTHER" id="PTHR33695">
    <property type="entry name" value="LIPOPROTEIN SIGNAL PEPTIDASE"/>
    <property type="match status" value="1"/>
</dbReference>
<keyword evidence="6 9" id="KW-0378">Hydrolase</keyword>
<keyword evidence="3 9" id="KW-0645">Protease</keyword>
<name>A0A0F0KVV8_9MICO</name>
<evidence type="ECO:0000256" key="8">
    <source>
        <dbReference type="ARBA" id="ARBA00023136"/>
    </source>
</evidence>
<reference evidence="12 13" key="1">
    <citation type="submission" date="2015-02" db="EMBL/GenBank/DDBJ databases">
        <title>Draft genome sequences of ten Microbacterium spp. with emphasis on heavy metal contaminated environments.</title>
        <authorList>
            <person name="Corretto E."/>
        </authorList>
    </citation>
    <scope>NUCLEOTIDE SEQUENCE [LARGE SCALE GENOMIC DNA]</scope>
    <source>
        <strain evidence="12 13">BEL163</strain>
    </source>
</reference>
<feature type="transmembrane region" description="Helical" evidence="9">
    <location>
        <begin position="55"/>
        <end position="78"/>
    </location>
</feature>
<dbReference type="InterPro" id="IPR001872">
    <property type="entry name" value="Peptidase_A8"/>
</dbReference>
<keyword evidence="7 9" id="KW-1133">Transmembrane helix</keyword>
<dbReference type="HAMAP" id="MF_00161">
    <property type="entry name" value="LspA"/>
    <property type="match status" value="1"/>
</dbReference>
<dbReference type="PATRIC" id="fig|82380.10.peg.839"/>
<comment type="pathway">
    <text evidence="9">Protein modification; lipoprotein biosynthesis (signal peptide cleavage).</text>
</comment>
<gene>
    <name evidence="12" type="primary">lspA_2</name>
    <name evidence="9" type="synonym">lspA</name>
    <name evidence="12" type="ORF">RN51_00838</name>
</gene>
<evidence type="ECO:0000256" key="5">
    <source>
        <dbReference type="ARBA" id="ARBA00022750"/>
    </source>
</evidence>
<comment type="caution">
    <text evidence="9">Lacks conserved residue(s) required for the propagation of feature annotation.</text>
</comment>
<feature type="active site" evidence="9">
    <location>
        <position position="137"/>
    </location>
</feature>
<feature type="transmembrane region" description="Helical" evidence="9">
    <location>
        <begin position="131"/>
        <end position="152"/>
    </location>
</feature>
<dbReference type="OrthoDB" id="4308908at2"/>
<sequence length="180" mass="18706">MSARVPKLAIAFAVAGATVIIDQVSKAVALAQLSTTERIPLLGDLFGLQLAFNPGAILSFGSSATPLLTAVGIAATVVLIRSAIRSRTTWWAVGIGFILGGAIGNVLDRLFAPPAFGRGYVTDFLAYSDLFIGNLADVALGVGAVVLVVGLLRRRRGPEDDVVTPPASMPQDMSEGWGRS</sequence>